<evidence type="ECO:0000313" key="2">
    <source>
        <dbReference type="EMBL" id="MFC5591804.1"/>
    </source>
</evidence>
<dbReference type="EMBL" id="JBHSNO010000018">
    <property type="protein sequence ID" value="MFC5591804.1"/>
    <property type="molecule type" value="Genomic_DNA"/>
</dbReference>
<name>A0ABW0TSE7_9BACL</name>
<gene>
    <name evidence="2" type="ORF">ACFPRA_23275</name>
</gene>
<accession>A0ABW0TSE7</accession>
<evidence type="ECO:0000313" key="3">
    <source>
        <dbReference type="Proteomes" id="UP001596109"/>
    </source>
</evidence>
<keyword evidence="3" id="KW-1185">Reference proteome</keyword>
<comment type="caution">
    <text evidence="2">The sequence shown here is derived from an EMBL/GenBank/DDBJ whole genome shotgun (WGS) entry which is preliminary data.</text>
</comment>
<feature type="transmembrane region" description="Helical" evidence="1">
    <location>
        <begin position="92"/>
        <end position="111"/>
    </location>
</feature>
<reference evidence="3" key="1">
    <citation type="journal article" date="2019" name="Int. J. Syst. Evol. Microbiol.">
        <title>The Global Catalogue of Microorganisms (GCM) 10K type strain sequencing project: providing services to taxonomists for standard genome sequencing and annotation.</title>
        <authorList>
            <consortium name="The Broad Institute Genomics Platform"/>
            <consortium name="The Broad Institute Genome Sequencing Center for Infectious Disease"/>
            <person name="Wu L."/>
            <person name="Ma J."/>
        </authorList>
    </citation>
    <scope>NUCLEOTIDE SEQUENCE [LARGE SCALE GENOMIC DNA]</scope>
    <source>
        <strain evidence="3">CGMCC 4.1434</strain>
    </source>
</reference>
<feature type="transmembrane region" description="Helical" evidence="1">
    <location>
        <begin position="132"/>
        <end position="153"/>
    </location>
</feature>
<dbReference type="RefSeq" id="WP_381440100.1">
    <property type="nucleotide sequence ID" value="NZ_JBHSNO010000018.1"/>
</dbReference>
<protein>
    <submittedName>
        <fullName evidence="2">Uncharacterized protein</fullName>
    </submittedName>
</protein>
<feature type="transmembrane region" description="Helical" evidence="1">
    <location>
        <begin position="35"/>
        <end position="54"/>
    </location>
</feature>
<organism evidence="2 3">
    <name type="scientific">Sporosarcina soli</name>
    <dbReference type="NCBI Taxonomy" id="334736"/>
    <lineage>
        <taxon>Bacteria</taxon>
        <taxon>Bacillati</taxon>
        <taxon>Bacillota</taxon>
        <taxon>Bacilli</taxon>
        <taxon>Bacillales</taxon>
        <taxon>Caryophanaceae</taxon>
        <taxon>Sporosarcina</taxon>
    </lineage>
</organism>
<keyword evidence="1" id="KW-1133">Transmembrane helix</keyword>
<proteinExistence type="predicted"/>
<evidence type="ECO:0000256" key="1">
    <source>
        <dbReference type="SAM" id="Phobius"/>
    </source>
</evidence>
<sequence length="154" mass="17064">MWQLILLCAMWNLTEAGLVYQSLETKRLFVEEHSMSTLCMTAIMMTAFVMALHLEVLLPPDVTVLQFLPLLIGLVIGWGYSRLTSDPANLLFSLYNGAMGGLMGMMLGAVLQNPALCNIPIASQAMIELNTYSLVLFSACLHAIVCHLLRFVIR</sequence>
<keyword evidence="1" id="KW-0812">Transmembrane</keyword>
<dbReference type="Proteomes" id="UP001596109">
    <property type="component" value="Unassembled WGS sequence"/>
</dbReference>
<feature type="transmembrane region" description="Helical" evidence="1">
    <location>
        <begin position="61"/>
        <end position="80"/>
    </location>
</feature>
<keyword evidence="1" id="KW-0472">Membrane</keyword>